<comment type="similarity">
    <text evidence="2">Belongs to the SusD family.</text>
</comment>
<dbReference type="Proteomes" id="UP000247345">
    <property type="component" value="Unassembled WGS sequence"/>
</dbReference>
<keyword evidence="9" id="KW-1185">Reference proteome</keyword>
<comment type="subcellular location">
    <subcellularLocation>
        <location evidence="1">Cell outer membrane</location>
    </subcellularLocation>
</comment>
<dbReference type="InterPro" id="IPR033985">
    <property type="entry name" value="SusD-like_N"/>
</dbReference>
<evidence type="ECO:0000256" key="1">
    <source>
        <dbReference type="ARBA" id="ARBA00004442"/>
    </source>
</evidence>
<dbReference type="RefSeq" id="WP_105049612.1">
    <property type="nucleotide sequence ID" value="NZ_CP150661.1"/>
</dbReference>
<evidence type="ECO:0000256" key="3">
    <source>
        <dbReference type="ARBA" id="ARBA00022729"/>
    </source>
</evidence>
<keyword evidence="4" id="KW-0472">Membrane</keyword>
<evidence type="ECO:0000256" key="4">
    <source>
        <dbReference type="ARBA" id="ARBA00023136"/>
    </source>
</evidence>
<evidence type="ECO:0000313" key="8">
    <source>
        <dbReference type="EMBL" id="PQJ68674.1"/>
    </source>
</evidence>
<gene>
    <name evidence="8" type="ORF">BTO14_11500</name>
</gene>
<keyword evidence="5" id="KW-0998">Cell outer membrane</keyword>
<feature type="domain" description="RagB/SusD" evidence="6">
    <location>
        <begin position="291"/>
        <end position="586"/>
    </location>
</feature>
<proteinExistence type="inferred from homology"/>
<dbReference type="InterPro" id="IPR012944">
    <property type="entry name" value="SusD_RagB_dom"/>
</dbReference>
<accession>A0A2P6C6Y8</accession>
<protein>
    <recommendedName>
        <fullName evidence="10">RagB/SusD family nutrient uptake outer membrane protein</fullName>
    </recommendedName>
</protein>
<reference evidence="8 9" key="1">
    <citation type="submission" date="2016-12" db="EMBL/GenBank/DDBJ databases">
        <title>Trade-off between light-utilization and light-protection in marine flavobacteria.</title>
        <authorList>
            <person name="Kumagai Y."/>
            <person name="Yoshizawa S."/>
            <person name="Kogure K."/>
            <person name="Iwasaki W."/>
        </authorList>
    </citation>
    <scope>NUCLEOTIDE SEQUENCE [LARGE SCALE GENOMIC DNA]</scope>
    <source>
        <strain evidence="8 9">KCTC 12100</strain>
    </source>
</reference>
<dbReference type="PROSITE" id="PS51257">
    <property type="entry name" value="PROKAR_LIPOPROTEIN"/>
    <property type="match status" value="1"/>
</dbReference>
<keyword evidence="3" id="KW-0732">Signal</keyword>
<dbReference type="AlphaFoldDB" id="A0A2P6C6Y8"/>
<evidence type="ECO:0008006" key="10">
    <source>
        <dbReference type="Google" id="ProtNLM"/>
    </source>
</evidence>
<dbReference type="Pfam" id="PF07980">
    <property type="entry name" value="SusD_RagB"/>
    <property type="match status" value="1"/>
</dbReference>
<dbReference type="Pfam" id="PF14322">
    <property type="entry name" value="SusD-like_3"/>
    <property type="match status" value="1"/>
</dbReference>
<feature type="domain" description="SusD-like N-terminal" evidence="7">
    <location>
        <begin position="21"/>
        <end position="219"/>
    </location>
</feature>
<evidence type="ECO:0000256" key="2">
    <source>
        <dbReference type="ARBA" id="ARBA00006275"/>
    </source>
</evidence>
<name>A0A2P6C6Y8_9FLAO</name>
<organism evidence="8 9">
    <name type="scientific">Polaribacter butkevichii</name>
    <dbReference type="NCBI Taxonomy" id="218490"/>
    <lineage>
        <taxon>Bacteria</taxon>
        <taxon>Pseudomonadati</taxon>
        <taxon>Bacteroidota</taxon>
        <taxon>Flavobacteriia</taxon>
        <taxon>Flavobacteriales</taxon>
        <taxon>Flavobacteriaceae</taxon>
    </lineage>
</organism>
<dbReference type="OrthoDB" id="5694214at2"/>
<evidence type="ECO:0000313" key="9">
    <source>
        <dbReference type="Proteomes" id="UP000247345"/>
    </source>
</evidence>
<comment type="caution">
    <text evidence="8">The sequence shown here is derived from an EMBL/GenBank/DDBJ whole genome shotgun (WGS) entry which is preliminary data.</text>
</comment>
<dbReference type="SUPFAM" id="SSF48452">
    <property type="entry name" value="TPR-like"/>
    <property type="match status" value="1"/>
</dbReference>
<evidence type="ECO:0000259" key="7">
    <source>
        <dbReference type="Pfam" id="PF14322"/>
    </source>
</evidence>
<evidence type="ECO:0000259" key="6">
    <source>
        <dbReference type="Pfam" id="PF07980"/>
    </source>
</evidence>
<sequence length="586" mass="66744">MRKFIIFLAICLTTFSCNDDLNVEPDFLSESSVFEDKALTEAYMSQIYESMQFMNTTSFGQTNMGLISAIGAEAIAFANWQAPNQAFLRTYSQQNGAGTLGYWAYGAVRQSNFIIENIVNSKAFEKEYIDKKILEARFLRAYIYFDMVKRYGGVPLITKVQKADDPEEELFPKRAKEQEIYDFIYTELNDIIGKFSNDRTGAEGRVDKYTALALQSRAMLYAASIAKFGEVDLDAVVGINSSLTEQYYKRSYDASVALEKSGVFSLYNASPSDKVKNFGDLFLTDGLGNPEVIFAEVYEPIVRGHNLDYLAHPDGFNTTWNSNFPVLYDFAELFEYKDGRQNVPRSMLTANNDWDIKDFFGEKDPRFVASVFFPQTSWRGEEVYFHTNTTYTLNGQVVTTNQGNIDVNGATWPASGPARSIRNTSLLLRKRLDPNLPLSGVIELGSGQDFFVFRYGEILLNKAEAAFYLNNSGEALDAINKIRDRAGMPLRTIATEENIRLERQVELAFEDHRFWDLVRWRTAVEEMDGVRMSGLVFRYNLDTDRYVITLKNAETQTRIFGKERYYLPISQGLISDNENLVQNPGY</sequence>
<dbReference type="GO" id="GO:0009279">
    <property type="term" value="C:cell outer membrane"/>
    <property type="evidence" value="ECO:0007669"/>
    <property type="project" value="UniProtKB-SubCell"/>
</dbReference>
<evidence type="ECO:0000256" key="5">
    <source>
        <dbReference type="ARBA" id="ARBA00023237"/>
    </source>
</evidence>
<dbReference type="EMBL" id="MSCK01000002">
    <property type="protein sequence ID" value="PQJ68674.1"/>
    <property type="molecule type" value="Genomic_DNA"/>
</dbReference>
<dbReference type="InterPro" id="IPR011990">
    <property type="entry name" value="TPR-like_helical_dom_sf"/>
</dbReference>
<dbReference type="Gene3D" id="1.25.40.390">
    <property type="match status" value="1"/>
</dbReference>